<accession>A0A5P6VPG3</accession>
<gene>
    <name evidence="1" type="ORF">FXF36_04820</name>
</gene>
<dbReference type="KEGG" id="pxv:FXF36_04820"/>
<dbReference type="EMBL" id="CP043028">
    <property type="protein sequence ID" value="QFJ54238.1"/>
    <property type="molecule type" value="Genomic_DNA"/>
</dbReference>
<dbReference type="Proteomes" id="UP000327030">
    <property type="component" value="Chromosome 1"/>
</dbReference>
<sequence>METMVLKDDNQAASDYYNLYLSIRNSLREGKMEISDAEAYLAYRELLLTKKAKRLAQEMIKHIKE</sequence>
<evidence type="ECO:0000313" key="1">
    <source>
        <dbReference type="EMBL" id="QFJ54238.1"/>
    </source>
</evidence>
<dbReference type="OrthoDB" id="2060726at2"/>
<name>A0A5P6VPG3_PSEXY</name>
<protein>
    <submittedName>
        <fullName evidence="1">Uncharacterized protein</fullName>
    </submittedName>
</protein>
<dbReference type="RefSeq" id="WP_151622733.1">
    <property type="nucleotide sequence ID" value="NZ_CP043028.1"/>
</dbReference>
<reference evidence="2" key="1">
    <citation type="submission" date="2019-08" db="EMBL/GenBank/DDBJ databases">
        <title>Complete Genome Sequence of the Polysaccharide-Degrading Rumen Bacterium Pseudobutyrivibrio xylanivorans MA3014.</title>
        <authorList>
            <person name="Palevich N."/>
            <person name="Maclean P.H."/>
            <person name="Kelly W.J."/>
            <person name="Leahy S.C."/>
            <person name="Rakonjac J."/>
            <person name="Attwood G.T."/>
        </authorList>
    </citation>
    <scope>NUCLEOTIDE SEQUENCE [LARGE SCALE GENOMIC DNA]</scope>
    <source>
        <strain evidence="2">MA3014</strain>
    </source>
</reference>
<dbReference type="AlphaFoldDB" id="A0A5P6VPG3"/>
<organism evidence="1 2">
    <name type="scientific">Pseudobutyrivibrio xylanivorans</name>
    <dbReference type="NCBI Taxonomy" id="185007"/>
    <lineage>
        <taxon>Bacteria</taxon>
        <taxon>Bacillati</taxon>
        <taxon>Bacillota</taxon>
        <taxon>Clostridia</taxon>
        <taxon>Lachnospirales</taxon>
        <taxon>Lachnospiraceae</taxon>
        <taxon>Pseudobutyrivibrio</taxon>
    </lineage>
</organism>
<proteinExistence type="predicted"/>
<evidence type="ECO:0000313" key="2">
    <source>
        <dbReference type="Proteomes" id="UP000327030"/>
    </source>
</evidence>